<dbReference type="CDD" id="cd00190">
    <property type="entry name" value="Tryp_SPc"/>
    <property type="match status" value="1"/>
</dbReference>
<keyword evidence="1" id="KW-1015">Disulfide bond</keyword>
<dbReference type="SMART" id="SM00020">
    <property type="entry name" value="Tryp_SPc"/>
    <property type="match status" value="1"/>
</dbReference>
<keyword evidence="5" id="KW-0378">Hydrolase</keyword>
<evidence type="ECO:0000256" key="1">
    <source>
        <dbReference type="ARBA" id="ARBA00023157"/>
    </source>
</evidence>
<dbReference type="Gene3D" id="2.40.10.10">
    <property type="entry name" value="Trypsin-like serine proteases"/>
    <property type="match status" value="1"/>
</dbReference>
<protein>
    <submittedName>
        <fullName evidence="5">Chymotrypsin-like protease</fullName>
    </submittedName>
</protein>
<dbReference type="PROSITE" id="PS50240">
    <property type="entry name" value="TRYPSIN_DOM"/>
    <property type="match status" value="1"/>
</dbReference>
<reference evidence="5 6" key="1">
    <citation type="journal article" date="2019" name="Philos. Trans. R. Soc. Lond., B, Biol. Sci.">
        <title>Ant behaviour and brain gene expression of defending hosts depend on the ecological success of the intruding social parasite.</title>
        <authorList>
            <person name="Kaur R."/>
            <person name="Stoldt M."/>
            <person name="Jongepier E."/>
            <person name="Feldmeyer B."/>
            <person name="Menzel F."/>
            <person name="Bornberg-Bauer E."/>
            <person name="Foitzik S."/>
        </authorList>
    </citation>
    <scope>NUCLEOTIDE SEQUENCE [LARGE SCALE GENOMIC DNA]</scope>
    <source>
        <tissue evidence="5">Whole body</tissue>
    </source>
</reference>
<dbReference type="Proteomes" id="UP000310200">
    <property type="component" value="Unassembled WGS sequence"/>
</dbReference>
<proteinExistence type="inferred from homology"/>
<gene>
    <name evidence="5" type="ORF">DBV15_12088</name>
</gene>
<evidence type="ECO:0000259" key="4">
    <source>
        <dbReference type="PROSITE" id="PS50240"/>
    </source>
</evidence>
<name>A0A4S2KBA3_9HYME</name>
<feature type="signal peptide" evidence="3">
    <location>
        <begin position="1"/>
        <end position="15"/>
    </location>
</feature>
<dbReference type="InterPro" id="IPR043504">
    <property type="entry name" value="Peptidase_S1_PA_chymotrypsin"/>
</dbReference>
<accession>A0A4S2KBA3</accession>
<dbReference type="InterPro" id="IPR009003">
    <property type="entry name" value="Peptidase_S1_PA"/>
</dbReference>
<feature type="domain" description="Peptidase S1" evidence="4">
    <location>
        <begin position="67"/>
        <end position="308"/>
    </location>
</feature>
<dbReference type="STRING" id="300112.A0A4S2KBA3"/>
<dbReference type="EMBL" id="QBLH01002960">
    <property type="protein sequence ID" value="TGZ46076.1"/>
    <property type="molecule type" value="Genomic_DNA"/>
</dbReference>
<sequence>MCCLLLLLLLPIVTSELCEYPWYHYDTCQNNSLSCPSDQKCSFIEYCPAVVSLMDQNGLSAHRLRQAVCGYDRTRIKICCSVDSYTERPTYPDRSLDAYPTQPPSNFQCGKSIVRNNGDTLGSCSVLIGEYNTESNPDCNNLFCGHNTSSHDISYVVKHPGYNAASYSNNIALLRLKKAIDFTATAQPICFIPEDRYVSLGSTCTVVGWGKLSGQKAQPLTQQSLQLELVPKQQCSDYLSQALSVELCAKGNCEPCSGYSGSPLLYKYADTYFLVGILSFGSSCDSSIIFPSAFVNVQRYTRWILENS</sequence>
<dbReference type="InterPro" id="IPR001254">
    <property type="entry name" value="Trypsin_dom"/>
</dbReference>
<feature type="chain" id="PRO_5020181871" evidence="3">
    <location>
        <begin position="16"/>
        <end position="308"/>
    </location>
</feature>
<dbReference type="SUPFAM" id="SSF50494">
    <property type="entry name" value="Trypsin-like serine proteases"/>
    <property type="match status" value="1"/>
</dbReference>
<dbReference type="PANTHER" id="PTHR24256">
    <property type="entry name" value="TRYPTASE-RELATED"/>
    <property type="match status" value="1"/>
</dbReference>
<evidence type="ECO:0000256" key="2">
    <source>
        <dbReference type="ARBA" id="ARBA00024195"/>
    </source>
</evidence>
<dbReference type="GO" id="GO:0006508">
    <property type="term" value="P:proteolysis"/>
    <property type="evidence" value="ECO:0007669"/>
    <property type="project" value="UniProtKB-KW"/>
</dbReference>
<organism evidence="5 6">
    <name type="scientific">Temnothorax longispinosus</name>
    <dbReference type="NCBI Taxonomy" id="300112"/>
    <lineage>
        <taxon>Eukaryota</taxon>
        <taxon>Metazoa</taxon>
        <taxon>Ecdysozoa</taxon>
        <taxon>Arthropoda</taxon>
        <taxon>Hexapoda</taxon>
        <taxon>Insecta</taxon>
        <taxon>Pterygota</taxon>
        <taxon>Neoptera</taxon>
        <taxon>Endopterygota</taxon>
        <taxon>Hymenoptera</taxon>
        <taxon>Apocrita</taxon>
        <taxon>Aculeata</taxon>
        <taxon>Formicoidea</taxon>
        <taxon>Formicidae</taxon>
        <taxon>Myrmicinae</taxon>
        <taxon>Temnothorax</taxon>
    </lineage>
</organism>
<dbReference type="Pfam" id="PF00089">
    <property type="entry name" value="Trypsin"/>
    <property type="match status" value="1"/>
</dbReference>
<keyword evidence="6" id="KW-1185">Reference proteome</keyword>
<keyword evidence="3" id="KW-0732">Signal</keyword>
<keyword evidence="5" id="KW-0645">Protease</keyword>
<comment type="caution">
    <text evidence="5">The sequence shown here is derived from an EMBL/GenBank/DDBJ whole genome shotgun (WGS) entry which is preliminary data.</text>
</comment>
<dbReference type="AlphaFoldDB" id="A0A4S2KBA3"/>
<evidence type="ECO:0000313" key="6">
    <source>
        <dbReference type="Proteomes" id="UP000310200"/>
    </source>
</evidence>
<dbReference type="InterPro" id="IPR051487">
    <property type="entry name" value="Ser/Thr_Proteases_Immune/Dev"/>
</dbReference>
<evidence type="ECO:0000313" key="5">
    <source>
        <dbReference type="EMBL" id="TGZ46076.1"/>
    </source>
</evidence>
<evidence type="ECO:0000256" key="3">
    <source>
        <dbReference type="SAM" id="SignalP"/>
    </source>
</evidence>
<dbReference type="GO" id="GO:0004252">
    <property type="term" value="F:serine-type endopeptidase activity"/>
    <property type="evidence" value="ECO:0007669"/>
    <property type="project" value="InterPro"/>
</dbReference>
<comment type="similarity">
    <text evidence="2">Belongs to the peptidase S1 family. CLIP subfamily.</text>
</comment>